<accession>A0A125YR99</accession>
<dbReference type="OrthoDB" id="10399191at2759"/>
<dbReference type="KEGG" id="tgo:TGME49_295950"/>
<dbReference type="VEuPathDB" id="ToxoDB:TGME49_500296"/>
<feature type="compositionally biased region" description="Polar residues" evidence="1">
    <location>
        <begin position="265"/>
        <end position="283"/>
    </location>
</feature>
<dbReference type="EMBL" id="KE138814">
    <property type="protein sequence ID" value="EPT32511.1"/>
    <property type="molecule type" value="Genomic_DNA"/>
</dbReference>
<dbReference type="PhylomeDB" id="A0A125YR99"/>
<name>A0A125YR99_TOXGM</name>
<protein>
    <submittedName>
        <fullName evidence="3">KRUF family protein</fullName>
    </submittedName>
</protein>
<dbReference type="AlphaFoldDB" id="A0A125YR99"/>
<sequence length="621" mass="67363">MVTRLALLRTALAAISCSVEQVICGRPCPGWICIAWILSRNLWAQTLILLQNTVSYPGACAASVPGDKGLDKKDLTGQPLPVSEAELEAAQALLALSARSAIDTSGTQEEPAASAAAAPPGGRGATPGAADPSTRRRRSAGACRRRKDSGSRSSAPGGEGLARTVLLEGRGEVTYGQLALGKLRSDAKTLREEWGSEDNYVARSVGRLIVSQSGPVQWSRLQGWVERAQKRFQERSSVRLREAAKLEDMAEEVKQRLAAAGVHLPSSSGDSSPQAGTRDQPSRTGADAGSPDTASVSAPVLTKKSCVMIGIAELRRQSKELREIWTSREEYIEQHVADRMVRTPNRNVPDRFVGEWRQAARTRYNERVTQRLEKAAELEATANAWDRRIASDAEIWEDVEEGTPVGAGEAQQVAALMRPAGRPVIRGLKYYKQGTADESMTITSSAGPSESGAPESAAQIGSLSGTVLGSTILLPQRGAVTYVQLAIERMRQEARALLYRWGNMESFLHRNIALRMYRLNNRSPSVETVRQWLQLARSKYRHRGRMRCQDAENLNIMANELERNAEAAGISLRTAQETATLESGSPGQAPVAQAAGTPRGEFGALNGMFQLCADEDRSIWP</sequence>
<gene>
    <name evidence="3" type="ORF">TGME49_295950</name>
</gene>
<dbReference type="GeneID" id="7897871"/>
<evidence type="ECO:0000256" key="2">
    <source>
        <dbReference type="SAM" id="SignalP"/>
    </source>
</evidence>
<feature type="compositionally biased region" description="Low complexity" evidence="1">
    <location>
        <begin position="111"/>
        <end position="130"/>
    </location>
</feature>
<feature type="region of interest" description="Disordered" evidence="1">
    <location>
        <begin position="262"/>
        <end position="297"/>
    </location>
</feature>
<feature type="chain" id="PRO_5007183628" evidence="2">
    <location>
        <begin position="45"/>
        <end position="621"/>
    </location>
</feature>
<dbReference type="Proteomes" id="UP000001529">
    <property type="component" value="Chromosome Ia"/>
</dbReference>
<dbReference type="RefSeq" id="XP_018638543.1">
    <property type="nucleotide sequence ID" value="XM_018782290.1"/>
</dbReference>
<feature type="region of interest" description="Disordered" evidence="1">
    <location>
        <begin position="104"/>
        <end position="161"/>
    </location>
</feature>
<keyword evidence="2" id="KW-0732">Signal</keyword>
<evidence type="ECO:0000313" key="3">
    <source>
        <dbReference type="EMBL" id="EPT32511.1"/>
    </source>
</evidence>
<organism evidence="3 4">
    <name type="scientific">Toxoplasma gondii (strain ATCC 50611 / Me49)</name>
    <dbReference type="NCBI Taxonomy" id="508771"/>
    <lineage>
        <taxon>Eukaryota</taxon>
        <taxon>Sar</taxon>
        <taxon>Alveolata</taxon>
        <taxon>Apicomplexa</taxon>
        <taxon>Conoidasida</taxon>
        <taxon>Coccidia</taxon>
        <taxon>Eucoccidiorida</taxon>
        <taxon>Eimeriorina</taxon>
        <taxon>Sarcocystidae</taxon>
        <taxon>Toxoplasma</taxon>
    </lineage>
</organism>
<feature type="compositionally biased region" description="Basic residues" evidence="1">
    <location>
        <begin position="135"/>
        <end position="147"/>
    </location>
</feature>
<evidence type="ECO:0000256" key="1">
    <source>
        <dbReference type="SAM" id="MobiDB-lite"/>
    </source>
</evidence>
<keyword evidence="4" id="KW-1185">Reference proteome</keyword>
<proteinExistence type="predicted"/>
<feature type="signal peptide" evidence="2">
    <location>
        <begin position="1"/>
        <end position="44"/>
    </location>
</feature>
<dbReference type="EMBL" id="CM002034">
    <property type="protein sequence ID" value="EPT32511.1"/>
    <property type="molecule type" value="Genomic_DNA"/>
</dbReference>
<evidence type="ECO:0000313" key="4">
    <source>
        <dbReference type="Proteomes" id="UP000001529"/>
    </source>
</evidence>
<reference evidence="3" key="1">
    <citation type="submission" date="2013-04" db="EMBL/GenBank/DDBJ databases">
        <authorList>
            <person name="Sibley D."/>
            <person name="Venepally P."/>
            <person name="Karamycheva S."/>
            <person name="Hadjithomas M."/>
            <person name="Khan A."/>
            <person name="Brunk B."/>
            <person name="Roos D."/>
            <person name="Caler E."/>
            <person name="Lorenzi H."/>
        </authorList>
    </citation>
    <scope>NUCLEOTIDE SEQUENCE [LARGE SCALE GENOMIC DNA]</scope>
    <source>
        <strain evidence="3">ME49</strain>
    </source>
</reference>